<evidence type="ECO:0000313" key="2">
    <source>
        <dbReference type="Proteomes" id="UP000321577"/>
    </source>
</evidence>
<dbReference type="RefSeq" id="WP_146851803.1">
    <property type="nucleotide sequence ID" value="NZ_BKAG01000026.1"/>
</dbReference>
<sequence length="126" mass="13872">MNQSVSYSVKVRYYDKAAGDPPKKSAKLISIWGGQPDRIKDGAKPTIEMGLLLTVRNDDLGEPIDVFKYNKTAGTNDYELIFSLLPGEVRTVNLATIPTLCAAVTEVPNADSMVHCVLHQSFYKLP</sequence>
<organism evidence="1 2">
    <name type="scientific">Brevifollis gellanilyticus</name>
    <dbReference type="NCBI Taxonomy" id="748831"/>
    <lineage>
        <taxon>Bacteria</taxon>
        <taxon>Pseudomonadati</taxon>
        <taxon>Verrucomicrobiota</taxon>
        <taxon>Verrucomicrobiia</taxon>
        <taxon>Verrucomicrobiales</taxon>
        <taxon>Verrucomicrobiaceae</taxon>
    </lineage>
</organism>
<accession>A0A512MBN0</accession>
<protein>
    <submittedName>
        <fullName evidence="1">Uncharacterized protein</fullName>
    </submittedName>
</protein>
<evidence type="ECO:0000313" key="1">
    <source>
        <dbReference type="EMBL" id="GEP44142.1"/>
    </source>
</evidence>
<dbReference type="AlphaFoldDB" id="A0A512MBN0"/>
<name>A0A512MBN0_9BACT</name>
<gene>
    <name evidence="1" type="ORF">BGE01nite_34330</name>
</gene>
<dbReference type="Proteomes" id="UP000321577">
    <property type="component" value="Unassembled WGS sequence"/>
</dbReference>
<keyword evidence="2" id="KW-1185">Reference proteome</keyword>
<reference evidence="1 2" key="1">
    <citation type="submission" date="2019-07" db="EMBL/GenBank/DDBJ databases">
        <title>Whole genome shotgun sequence of Brevifollis gellanilyticus NBRC 108608.</title>
        <authorList>
            <person name="Hosoyama A."/>
            <person name="Uohara A."/>
            <person name="Ohji S."/>
            <person name="Ichikawa N."/>
        </authorList>
    </citation>
    <scope>NUCLEOTIDE SEQUENCE [LARGE SCALE GENOMIC DNA]</scope>
    <source>
        <strain evidence="1 2">NBRC 108608</strain>
    </source>
</reference>
<dbReference type="EMBL" id="BKAG01000026">
    <property type="protein sequence ID" value="GEP44142.1"/>
    <property type="molecule type" value="Genomic_DNA"/>
</dbReference>
<proteinExistence type="predicted"/>
<comment type="caution">
    <text evidence="1">The sequence shown here is derived from an EMBL/GenBank/DDBJ whole genome shotgun (WGS) entry which is preliminary data.</text>
</comment>